<sequence length="39" mass="4477">MKTTASIGKTLLNYNRFKNLFFQLLLPMVSTHSVQSSLF</sequence>
<evidence type="ECO:0000313" key="1">
    <source>
        <dbReference type="EMBL" id="KYD19796.1"/>
    </source>
</evidence>
<name>A0A150M5Y2_9BACI</name>
<proteinExistence type="predicted"/>
<organism evidence="1 2">
    <name type="scientific">Caldibacillus debilis</name>
    <dbReference type="NCBI Taxonomy" id="301148"/>
    <lineage>
        <taxon>Bacteria</taxon>
        <taxon>Bacillati</taxon>
        <taxon>Bacillota</taxon>
        <taxon>Bacilli</taxon>
        <taxon>Bacillales</taxon>
        <taxon>Bacillaceae</taxon>
        <taxon>Caldibacillus</taxon>
    </lineage>
</organism>
<protein>
    <submittedName>
        <fullName evidence="1">Uncharacterized protein</fullName>
    </submittedName>
</protein>
<evidence type="ECO:0000313" key="2">
    <source>
        <dbReference type="Proteomes" id="UP000075683"/>
    </source>
</evidence>
<accession>A0A150M5Y2</accession>
<dbReference type="Proteomes" id="UP000075683">
    <property type="component" value="Unassembled WGS sequence"/>
</dbReference>
<reference evidence="1 2" key="1">
    <citation type="submission" date="2016-01" db="EMBL/GenBank/DDBJ databases">
        <title>Draft Genome Sequences of Seven Thermophilic Sporeformers Isolated from Foods.</title>
        <authorList>
            <person name="Berendsen E.M."/>
            <person name="Wells-Bennik M.H."/>
            <person name="Krawcyk A.O."/>
            <person name="De Jong A."/>
            <person name="Holsappel S."/>
            <person name="Eijlander R.T."/>
            <person name="Kuipers O.P."/>
        </authorList>
    </citation>
    <scope>NUCLEOTIDE SEQUENCE [LARGE SCALE GENOMIC DNA]</scope>
    <source>
        <strain evidence="1 2">B4135</strain>
    </source>
</reference>
<dbReference type="AlphaFoldDB" id="A0A150M5Y2"/>
<dbReference type="EMBL" id="LQYT01000037">
    <property type="protein sequence ID" value="KYD19796.1"/>
    <property type="molecule type" value="Genomic_DNA"/>
</dbReference>
<gene>
    <name evidence="1" type="ORF">B4135_0695</name>
</gene>
<comment type="caution">
    <text evidence="1">The sequence shown here is derived from an EMBL/GenBank/DDBJ whole genome shotgun (WGS) entry which is preliminary data.</text>
</comment>